<keyword evidence="1" id="KW-1133">Transmembrane helix</keyword>
<name>A0A9X3YHJ5_9GAMM</name>
<feature type="transmembrane region" description="Helical" evidence="1">
    <location>
        <begin position="65"/>
        <end position="90"/>
    </location>
</feature>
<dbReference type="Proteomes" id="UP001139971">
    <property type="component" value="Unassembled WGS sequence"/>
</dbReference>
<dbReference type="RefSeq" id="WP_263543616.1">
    <property type="nucleotide sequence ID" value="NZ_JAOVZO020000001.1"/>
</dbReference>
<dbReference type="EMBL" id="JAOVZO020000001">
    <property type="protein sequence ID" value="MDC8011365.1"/>
    <property type="molecule type" value="Genomic_DNA"/>
</dbReference>
<keyword evidence="3" id="KW-1185">Reference proteome</keyword>
<keyword evidence="1" id="KW-0812">Transmembrane</keyword>
<dbReference type="AlphaFoldDB" id="A0A9X3YHJ5"/>
<dbReference type="InterPro" id="IPR003425">
    <property type="entry name" value="CCB3/YggT"/>
</dbReference>
<evidence type="ECO:0000256" key="1">
    <source>
        <dbReference type="SAM" id="Phobius"/>
    </source>
</evidence>
<feature type="transmembrane region" description="Helical" evidence="1">
    <location>
        <begin position="7"/>
        <end position="29"/>
    </location>
</feature>
<dbReference type="GO" id="GO:0016020">
    <property type="term" value="C:membrane"/>
    <property type="evidence" value="ECO:0007669"/>
    <property type="project" value="InterPro"/>
</dbReference>
<accession>A0A9X3YHJ5</accession>
<evidence type="ECO:0000313" key="2">
    <source>
        <dbReference type="EMBL" id="MDC8011365.1"/>
    </source>
</evidence>
<gene>
    <name evidence="2" type="ORF">OD750_002260</name>
</gene>
<reference evidence="2" key="1">
    <citation type="submission" date="2023-02" db="EMBL/GenBank/DDBJ databases">
        <title>Tahibacter soli sp. nov. isolated from soil.</title>
        <authorList>
            <person name="Baek J.H."/>
            <person name="Lee J.K."/>
            <person name="Choi D.G."/>
            <person name="Jeon C.O."/>
        </authorList>
    </citation>
    <scope>NUCLEOTIDE SEQUENCE</scope>
    <source>
        <strain evidence="2">BL</strain>
    </source>
</reference>
<sequence>MSALTEILILLVQLVFGTLMLIVALRIALPLSTTRFSNPICQFVYKFTNPVIGPLMRVLPPYRKLSLAAVFVAWLILIAEIATIALIVGLPIDPVRLLTDGFIGLLFYLLTGAFWLIVIFALMSFFSPAHGNPAVEVVYGITDPILRPFYRIPPHSWPVSLAPLYAGLAIRIAMIFVGKLASALGAFALPLV</sequence>
<dbReference type="Pfam" id="PF02325">
    <property type="entry name" value="CCB3_YggT"/>
    <property type="match status" value="2"/>
</dbReference>
<comment type="caution">
    <text evidence="2">The sequence shown here is derived from an EMBL/GenBank/DDBJ whole genome shotgun (WGS) entry which is preliminary data.</text>
</comment>
<feature type="transmembrane region" description="Helical" evidence="1">
    <location>
        <begin position="102"/>
        <end position="126"/>
    </location>
</feature>
<organism evidence="2 3">
    <name type="scientific">Tahibacter soli</name>
    <dbReference type="NCBI Taxonomy" id="2983605"/>
    <lineage>
        <taxon>Bacteria</taxon>
        <taxon>Pseudomonadati</taxon>
        <taxon>Pseudomonadota</taxon>
        <taxon>Gammaproteobacteria</taxon>
        <taxon>Lysobacterales</taxon>
        <taxon>Rhodanobacteraceae</taxon>
        <taxon>Tahibacter</taxon>
    </lineage>
</organism>
<feature type="transmembrane region" description="Helical" evidence="1">
    <location>
        <begin position="164"/>
        <end position="189"/>
    </location>
</feature>
<keyword evidence="1" id="KW-0472">Membrane</keyword>
<protein>
    <submittedName>
        <fullName evidence="2">YggT family protein</fullName>
    </submittedName>
</protein>
<proteinExistence type="predicted"/>
<evidence type="ECO:0000313" key="3">
    <source>
        <dbReference type="Proteomes" id="UP001139971"/>
    </source>
</evidence>